<dbReference type="RefSeq" id="WP_013170959.1">
    <property type="nucleotide sequence ID" value="NC_014218.1"/>
</dbReference>
<keyword evidence="2" id="KW-0812">Transmembrane</keyword>
<dbReference type="Proteomes" id="UP000000376">
    <property type="component" value="Chromosome"/>
</dbReference>
<dbReference type="STRING" id="644284.Arch_1796"/>
<gene>
    <name evidence="5" type="ordered locus">Arch_1796</name>
</gene>
<evidence type="ECO:0000313" key="6">
    <source>
        <dbReference type="Proteomes" id="UP000000376"/>
    </source>
</evidence>
<reference evidence="5 6" key="1">
    <citation type="journal article" date="2010" name="Stand. Genomic Sci.">
        <title>Complete genome sequence of Arcanobacterium haemolyticum type strain (11018).</title>
        <authorList>
            <person name="Yasawong M."/>
            <person name="Teshima H."/>
            <person name="Lapidus A."/>
            <person name="Nolan M."/>
            <person name="Lucas S."/>
            <person name="Glavina Del Rio T."/>
            <person name="Tice H."/>
            <person name="Cheng J."/>
            <person name="Bruce D."/>
            <person name="Detter C."/>
            <person name="Tapia R."/>
            <person name="Han C."/>
            <person name="Goodwin L."/>
            <person name="Pitluck S."/>
            <person name="Liolios K."/>
            <person name="Ivanova N."/>
            <person name="Mavromatis K."/>
            <person name="Mikhailova N."/>
            <person name="Pati A."/>
            <person name="Chen A."/>
            <person name="Palaniappan K."/>
            <person name="Land M."/>
            <person name="Hauser L."/>
            <person name="Chang Y."/>
            <person name="Jeffries C."/>
            <person name="Rohde M."/>
            <person name="Sikorski J."/>
            <person name="Pukall R."/>
            <person name="Goker M."/>
            <person name="Woyke T."/>
            <person name="Bristow J."/>
            <person name="Eisen J."/>
            <person name="Markowitz V."/>
            <person name="Hugenholtz P."/>
            <person name="Kyrpides N."/>
            <person name="Klenk H."/>
        </authorList>
    </citation>
    <scope>NUCLEOTIDE SEQUENCE [LARGE SCALE GENOMIC DNA]</scope>
    <source>
        <strain evidence="6">ATCC 9345 / DSM 20595 / CCUG 17215 / LMG 16163 / NBRC 15585 / NCTC 8452 / 11018</strain>
    </source>
</reference>
<dbReference type="KEGG" id="ahe:Arch_1796"/>
<sequence>MNAKLDAKSRFGDVFKSSFIFVAAIVALVFGPLRAIAADADLYEAYQIGTEKESTNQFFMREVGKEEGKPVYCVNLHKERPPVKERLNSNTGKKEFPQYAKQDATSDFARYTDGDKSSLNSRLMFALWNGYPNDAMGLKDAGAIDNIQAFTSATQHAVWHITDGYDSPLASQNDTTAKIYKVLIGEAQEFDYFNTKIKPQKVPTELKLSVYEPLNNVPNEGYKQWQNLISTEFVNEVGESVKPKPVKPGEGEGEKFFEFSFKKLDMDNNVPVIGAGLKIQDQNKKAGVKTSLEGVGTNIHQWDTSDTAQKIWLKPGAYLLYETKIAGGYVLPDSGLKTPLNMLEVNDDGKVTLADTGSKYVKTENTAINVYNKRNAEVPKPNSAGKKKIRISKFAEGATAQELKNAELALYKGEYSQEVPGDIVAIKTWISGPVIDVELDEGSYTLVEKNAPEGFDKAENIVFKNESGKVFLKNGDRWSETTKLVPVDATPFRAYSDFNDESTSWKGTPFGKFYYIDHDKKNESVDGDEVIYCFNVNRKAPMESYDYGESVNAWDKVEPKFKAEYDQKSMKGYAHKPRIEDPLKFGEAIQRVIYAGYPKNAMKFGDELTPAAFRTITQLAIYNFSDSFGLEEIAKLNENEAHGFFGILKPENVKIKEAYEKLIQYAVSDSELPEDSRVPFYVTNNIEYQNFIGTWMNPQSVIPVVEMIDKVIVPQDKAKTASVVFSKVVAGQGDELKGASLKVVKGEKADGEVVKSWTSTGTPETFALEPGVYTLVEDQAPLGFMKAEAITFRVGFDKDHANGMVEIKAGDKWTLAKNSVVVMQDKAKTASVVFSKVVAGQGDELKGASLKVVKGEKADGEVVKSWTSTGTPETFALEPGVYTLVEDQAPLGFMKAEAITFRVGFDKDHANGMVEIKAGDKWTLAKNSVVVMQDEREKTPDTPTKPEEPKTPEAPKVVPSPKFEDSKKSGLARTGLDLGVAGMVATGLIAAGVLGLAARKRNKA</sequence>
<dbReference type="GO" id="GO:0005975">
    <property type="term" value="P:carbohydrate metabolic process"/>
    <property type="evidence" value="ECO:0007669"/>
    <property type="project" value="UniProtKB-ARBA"/>
</dbReference>
<evidence type="ECO:0000313" key="5">
    <source>
        <dbReference type="EMBL" id="ADH93475.1"/>
    </source>
</evidence>
<feature type="domain" description="Thioester" evidence="3">
    <location>
        <begin position="71"/>
        <end position="188"/>
    </location>
</feature>
<keyword evidence="2" id="KW-1133">Transmembrane helix</keyword>
<dbReference type="HOGENOM" id="CLU_298925_0_0_11"/>
<keyword evidence="2" id="KW-0472">Membrane</keyword>
<dbReference type="Pfam" id="PF17802">
    <property type="entry name" value="SpaA"/>
    <property type="match status" value="4"/>
</dbReference>
<dbReference type="InterPro" id="IPR023849">
    <property type="entry name" value="TQXA_dom"/>
</dbReference>
<feature type="domain" description="SpaA-like prealbumin fold" evidence="4">
    <location>
        <begin position="259"/>
        <end position="334"/>
    </location>
</feature>
<dbReference type="InterPro" id="IPR013552">
    <property type="entry name" value="Thioester_dom"/>
</dbReference>
<proteinExistence type="predicted"/>
<feature type="region of interest" description="Disordered" evidence="1">
    <location>
        <begin position="932"/>
        <end position="969"/>
    </location>
</feature>
<name>D7BLE5_ARCHD</name>
<dbReference type="InterPro" id="IPR041033">
    <property type="entry name" value="SpaA_PFL_dom_1"/>
</dbReference>
<feature type="domain" description="Thioester" evidence="3">
    <location>
        <begin position="531"/>
        <end position="666"/>
    </location>
</feature>
<feature type="compositionally biased region" description="Basic and acidic residues" evidence="1">
    <location>
        <begin position="933"/>
        <end position="953"/>
    </location>
</feature>
<dbReference type="EMBL" id="CP002045">
    <property type="protein sequence ID" value="ADH93475.1"/>
    <property type="molecule type" value="Genomic_DNA"/>
</dbReference>
<dbReference type="NCBIfam" id="NF012162">
    <property type="entry name" value="surf_Nterm_1"/>
    <property type="match status" value="2"/>
</dbReference>
<dbReference type="Gene3D" id="2.30.30.670">
    <property type="entry name" value="Thioester domain"/>
    <property type="match status" value="2"/>
</dbReference>
<organism evidence="5 6">
    <name type="scientific">Arcanobacterium haemolyticum (strain ATCC 9345 / DSM 20595 / CCM 5947 / CCUG 17215 / LMG 16163 / NBRC 15585 / NCTC 8452 / 11018)</name>
    <dbReference type="NCBI Taxonomy" id="644284"/>
    <lineage>
        <taxon>Bacteria</taxon>
        <taxon>Bacillati</taxon>
        <taxon>Actinomycetota</taxon>
        <taxon>Actinomycetes</taxon>
        <taxon>Actinomycetales</taxon>
        <taxon>Actinomycetaceae</taxon>
        <taxon>Arcanobacterium</taxon>
    </lineage>
</organism>
<evidence type="ECO:0000259" key="4">
    <source>
        <dbReference type="Pfam" id="PF17802"/>
    </source>
</evidence>
<dbReference type="eggNOG" id="COG4932">
    <property type="taxonomic scope" value="Bacteria"/>
</dbReference>
<accession>D7BLE5</accession>
<dbReference type="Gene3D" id="2.60.40.10">
    <property type="entry name" value="Immunoglobulins"/>
    <property type="match status" value="4"/>
</dbReference>
<feature type="transmembrane region" description="Helical" evidence="2">
    <location>
        <begin position="978"/>
        <end position="998"/>
    </location>
</feature>
<dbReference type="InterPro" id="IPR013783">
    <property type="entry name" value="Ig-like_fold"/>
</dbReference>
<protein>
    <submittedName>
        <fullName evidence="5">Cna B domain protein</fullName>
    </submittedName>
</protein>
<dbReference type="Gene3D" id="1.10.150.480">
    <property type="match status" value="1"/>
</dbReference>
<dbReference type="NCBIfam" id="TIGR03934">
    <property type="entry name" value="TQXA_dom"/>
    <property type="match status" value="1"/>
</dbReference>
<keyword evidence="6" id="KW-1185">Reference proteome</keyword>
<feature type="domain" description="SpaA-like prealbumin fold" evidence="4">
    <location>
        <begin position="389"/>
        <end position="464"/>
    </location>
</feature>
<feature type="domain" description="SpaA-like prealbumin fold" evidence="4">
    <location>
        <begin position="722"/>
        <end position="803"/>
    </location>
</feature>
<dbReference type="Pfam" id="PF08341">
    <property type="entry name" value="TED"/>
    <property type="match status" value="2"/>
</dbReference>
<dbReference type="AlphaFoldDB" id="D7BLE5"/>
<feature type="domain" description="SpaA-like prealbumin fold" evidence="4">
    <location>
        <begin position="831"/>
        <end position="912"/>
    </location>
</feature>
<evidence type="ECO:0000259" key="3">
    <source>
        <dbReference type="Pfam" id="PF08341"/>
    </source>
</evidence>
<evidence type="ECO:0000256" key="1">
    <source>
        <dbReference type="SAM" id="MobiDB-lite"/>
    </source>
</evidence>
<evidence type="ECO:0000256" key="2">
    <source>
        <dbReference type="SAM" id="Phobius"/>
    </source>
</evidence>